<dbReference type="InterPro" id="IPR007216">
    <property type="entry name" value="CNOT9"/>
</dbReference>
<keyword evidence="6" id="KW-1185">Reference proteome</keyword>
<dbReference type="EMBL" id="CP092886">
    <property type="protein sequence ID" value="UYV84615.1"/>
    <property type="molecule type" value="Genomic_DNA"/>
</dbReference>
<evidence type="ECO:0000313" key="5">
    <source>
        <dbReference type="EMBL" id="UYV84615.1"/>
    </source>
</evidence>
<protein>
    <recommendedName>
        <fullName evidence="3">CCR4-NOT transcription complex subunit 9</fullName>
    </recommendedName>
    <alternativeName>
        <fullName evidence="4">Cell differentiation protein RQCD1 homolog</fullName>
    </alternativeName>
</protein>
<evidence type="ECO:0000256" key="3">
    <source>
        <dbReference type="ARBA" id="ARBA00014171"/>
    </source>
</evidence>
<accession>A0ABY6LYK1</accession>
<dbReference type="Pfam" id="PF04078">
    <property type="entry name" value="Rcd1"/>
    <property type="match status" value="1"/>
</dbReference>
<dbReference type="InterPro" id="IPR011989">
    <property type="entry name" value="ARM-like"/>
</dbReference>
<comment type="similarity">
    <text evidence="2">Belongs to the CNOT9 family.</text>
</comment>
<evidence type="ECO:0000256" key="1">
    <source>
        <dbReference type="ARBA" id="ARBA00004201"/>
    </source>
</evidence>
<sequence>MDPFSNQTRAPNRPNVSQVPLDQLINHWINELSDPSSREAVLHELSKYREALPNFAPMLWNSFGTVAILLQEITSVYSAIVPPTLTTQQSNRICYVLSLLQTIASHPETNLSFVQAEIPSYLFPFLKTSSKEPPFGYLRITTLGVFGALLKTNDQQVIRYLLTTEIIPLCLNAMETGCGLSKTIAIFILQKVIMDDEGDSRLGGQPKKQQVKLRACLFLDYANLDFIGDNDTNFDKVADLDRVKNIHLTRYVRYGVQKFDSRVQQLESSLEDTTCAVASNAKKISEFERRVEFLVMKSREKNLVFYGIEGSGTETSNESCVKIKRLLKDNMQIYDEIDVSKCWRLSKRDKAAILVEVSEYSERMKILKNSFKPKDLNVFVNKDYSPSIREQRRILIYKRKELLNKGINAKLRDNKLIVNDTFYQVSNELAKYPFLINQEKLTTDAFRAVGPHQRGASCTFQLHDKEMPFS</sequence>
<evidence type="ECO:0000256" key="4">
    <source>
        <dbReference type="ARBA" id="ARBA00030283"/>
    </source>
</evidence>
<dbReference type="PANTHER" id="PTHR12262">
    <property type="entry name" value="CCR4-NOT TRANSCRIPTION COMPLEX SUBUNIT 9"/>
    <property type="match status" value="1"/>
</dbReference>
<proteinExistence type="inferred from homology"/>
<dbReference type="Gene3D" id="1.25.10.10">
    <property type="entry name" value="Leucine-rich Repeat Variant"/>
    <property type="match status" value="1"/>
</dbReference>
<organism evidence="5 6">
    <name type="scientific">Cordylochernes scorpioides</name>
    <dbReference type="NCBI Taxonomy" id="51811"/>
    <lineage>
        <taxon>Eukaryota</taxon>
        <taxon>Metazoa</taxon>
        <taxon>Ecdysozoa</taxon>
        <taxon>Arthropoda</taxon>
        <taxon>Chelicerata</taxon>
        <taxon>Arachnida</taxon>
        <taxon>Pseudoscorpiones</taxon>
        <taxon>Cheliferoidea</taxon>
        <taxon>Chernetidae</taxon>
        <taxon>Cordylochernes</taxon>
    </lineage>
</organism>
<comment type="subcellular location">
    <subcellularLocation>
        <location evidence="1">Cytoplasm</location>
        <location evidence="1">P-body</location>
    </subcellularLocation>
</comment>
<reference evidence="5 6" key="1">
    <citation type="submission" date="2022-03" db="EMBL/GenBank/DDBJ databases">
        <title>A chromosomal length assembly of Cordylochernes scorpioides.</title>
        <authorList>
            <person name="Zeh D."/>
            <person name="Zeh J."/>
        </authorList>
    </citation>
    <scope>NUCLEOTIDE SEQUENCE [LARGE SCALE GENOMIC DNA]</scope>
    <source>
        <strain evidence="5">IN4F17</strain>
        <tissue evidence="5">Whole Body</tissue>
    </source>
</reference>
<evidence type="ECO:0000313" key="6">
    <source>
        <dbReference type="Proteomes" id="UP001235939"/>
    </source>
</evidence>
<name>A0ABY6LYK1_9ARAC</name>
<dbReference type="InterPro" id="IPR016024">
    <property type="entry name" value="ARM-type_fold"/>
</dbReference>
<dbReference type="Proteomes" id="UP001235939">
    <property type="component" value="Chromosome X"/>
</dbReference>
<evidence type="ECO:0000256" key="2">
    <source>
        <dbReference type="ARBA" id="ARBA00006385"/>
    </source>
</evidence>
<dbReference type="SUPFAM" id="SSF48371">
    <property type="entry name" value="ARM repeat"/>
    <property type="match status" value="1"/>
</dbReference>
<gene>
    <name evidence="5" type="ORF">LAZ67_X002838</name>
</gene>